<proteinExistence type="predicted"/>
<gene>
    <name evidence="2" type="ORF">S01H4_10870</name>
</gene>
<organism evidence="2">
    <name type="scientific">marine sediment metagenome</name>
    <dbReference type="NCBI Taxonomy" id="412755"/>
    <lineage>
        <taxon>unclassified sequences</taxon>
        <taxon>metagenomes</taxon>
        <taxon>ecological metagenomes</taxon>
    </lineage>
</organism>
<feature type="domain" description="PA14" evidence="1">
    <location>
        <begin position="1"/>
        <end position="50"/>
    </location>
</feature>
<evidence type="ECO:0000259" key="1">
    <source>
        <dbReference type="PROSITE" id="PS51820"/>
    </source>
</evidence>
<protein>
    <recommendedName>
        <fullName evidence="1">PA14 domain-containing protein</fullName>
    </recommendedName>
</protein>
<dbReference type="PROSITE" id="PS51820">
    <property type="entry name" value="PA14"/>
    <property type="match status" value="1"/>
</dbReference>
<dbReference type="InterPro" id="IPR011658">
    <property type="entry name" value="PA14_dom"/>
</dbReference>
<comment type="caution">
    <text evidence="2">The sequence shown here is derived from an EMBL/GenBank/DDBJ whole genome shotgun (WGS) entry which is preliminary data.</text>
</comment>
<evidence type="ECO:0000313" key="2">
    <source>
        <dbReference type="EMBL" id="GAG68615.1"/>
    </source>
</evidence>
<name>X0ZG42_9ZZZZ</name>
<accession>X0ZG42</accession>
<feature type="non-terminal residue" evidence="2">
    <location>
        <position position="50"/>
    </location>
</feature>
<dbReference type="AlphaFoldDB" id="X0ZG42"/>
<dbReference type="InterPro" id="IPR037524">
    <property type="entry name" value="PA14/GLEYA"/>
</dbReference>
<dbReference type="Pfam" id="PF07691">
    <property type="entry name" value="PA14"/>
    <property type="match status" value="1"/>
</dbReference>
<reference evidence="2" key="1">
    <citation type="journal article" date="2014" name="Front. Microbiol.">
        <title>High frequency of phylogenetically diverse reductive dehalogenase-homologous genes in deep subseafloor sedimentary metagenomes.</title>
        <authorList>
            <person name="Kawai M."/>
            <person name="Futagami T."/>
            <person name="Toyoda A."/>
            <person name="Takaki Y."/>
            <person name="Nishi S."/>
            <person name="Hori S."/>
            <person name="Arai W."/>
            <person name="Tsubouchi T."/>
            <person name="Morono Y."/>
            <person name="Uchiyama I."/>
            <person name="Ito T."/>
            <person name="Fujiyama A."/>
            <person name="Inagaki F."/>
            <person name="Takami H."/>
        </authorList>
    </citation>
    <scope>NUCLEOTIDE SEQUENCE</scope>
    <source>
        <strain evidence="2">Expedition CK06-06</strain>
    </source>
</reference>
<sequence>MNFAAGTYRFSAASDDGVRVFLDNQLIINQWTDAQSTVFTTERSLSAGNH</sequence>
<dbReference type="SUPFAM" id="SSF56988">
    <property type="entry name" value="Anthrax protective antigen"/>
    <property type="match status" value="1"/>
</dbReference>
<dbReference type="EMBL" id="BART01004255">
    <property type="protein sequence ID" value="GAG68615.1"/>
    <property type="molecule type" value="Genomic_DNA"/>
</dbReference>
<dbReference type="Gene3D" id="3.90.182.10">
    <property type="entry name" value="Toxin - Anthrax Protective Antigen,domain 1"/>
    <property type="match status" value="1"/>
</dbReference>